<evidence type="ECO:0000259" key="3">
    <source>
        <dbReference type="Pfam" id="PF00156"/>
    </source>
</evidence>
<reference evidence="5 6" key="1">
    <citation type="submission" date="2020-08" db="EMBL/GenBank/DDBJ databases">
        <title>Genomic Encyclopedia of Type Strains, Phase III (KMG-III): the genomes of soil and plant-associated and newly described type strains.</title>
        <authorList>
            <person name="Whitman W."/>
        </authorList>
    </citation>
    <scope>NUCLEOTIDE SEQUENCE [LARGE SCALE GENOMIC DNA]</scope>
    <source>
        <strain evidence="5 6">CECT 7744</strain>
    </source>
</reference>
<dbReference type="InterPro" id="IPR029057">
    <property type="entry name" value="PRTase-like"/>
</dbReference>
<organism evidence="5 6">
    <name type="scientific">Halomonas stenophila</name>
    <dbReference type="NCBI Taxonomy" id="795312"/>
    <lineage>
        <taxon>Bacteria</taxon>
        <taxon>Pseudomonadati</taxon>
        <taxon>Pseudomonadota</taxon>
        <taxon>Gammaproteobacteria</taxon>
        <taxon>Oceanospirillales</taxon>
        <taxon>Halomonadaceae</taxon>
        <taxon>Halomonas</taxon>
    </lineage>
</organism>
<protein>
    <submittedName>
        <fullName evidence="5">Ribose-phosphate pyrophosphokinase</fullName>
        <ecNumber evidence="5">2.7.6.1</ecNumber>
    </submittedName>
</protein>
<evidence type="ECO:0000313" key="5">
    <source>
        <dbReference type="EMBL" id="MBB3232859.1"/>
    </source>
</evidence>
<dbReference type="GO" id="GO:0004749">
    <property type="term" value="F:ribose phosphate diphosphokinase activity"/>
    <property type="evidence" value="ECO:0007669"/>
    <property type="project" value="UniProtKB-EC"/>
</dbReference>
<dbReference type="GO" id="GO:0000287">
    <property type="term" value="F:magnesium ion binding"/>
    <property type="evidence" value="ECO:0007669"/>
    <property type="project" value="InterPro"/>
</dbReference>
<evidence type="ECO:0000256" key="2">
    <source>
        <dbReference type="RuleBase" id="RU004324"/>
    </source>
</evidence>
<dbReference type="InterPro" id="IPR000836">
    <property type="entry name" value="PRTase_dom"/>
</dbReference>
<name>A0A7W5EWP8_9GAMM</name>
<dbReference type="InterPro" id="IPR029099">
    <property type="entry name" value="Pribosyltran_N"/>
</dbReference>
<dbReference type="GO" id="GO:0006015">
    <property type="term" value="P:5-phosphoribose 1-diphosphate biosynthetic process"/>
    <property type="evidence" value="ECO:0007669"/>
    <property type="project" value="TreeGrafter"/>
</dbReference>
<keyword evidence="5" id="KW-0808">Transferase</keyword>
<dbReference type="EC" id="2.7.6.1" evidence="5"/>
<dbReference type="RefSeq" id="WP_183385283.1">
    <property type="nucleotide sequence ID" value="NZ_JACHXR010000016.1"/>
</dbReference>
<dbReference type="GO" id="GO:0005737">
    <property type="term" value="C:cytoplasm"/>
    <property type="evidence" value="ECO:0007669"/>
    <property type="project" value="TreeGrafter"/>
</dbReference>
<keyword evidence="1 2" id="KW-0545">Nucleotide biosynthesis</keyword>
<dbReference type="GO" id="GO:0002189">
    <property type="term" value="C:ribose phosphate diphosphokinase complex"/>
    <property type="evidence" value="ECO:0007669"/>
    <property type="project" value="TreeGrafter"/>
</dbReference>
<comment type="similarity">
    <text evidence="2">Belongs to the ribose-phosphate pyrophosphokinase family.</text>
</comment>
<feature type="domain" description="Ribose-phosphate pyrophosphokinase N-terminal" evidence="4">
    <location>
        <begin position="6"/>
        <end position="117"/>
    </location>
</feature>
<dbReference type="InterPro" id="IPR005946">
    <property type="entry name" value="Rib-P_diPkinase"/>
</dbReference>
<dbReference type="Pfam" id="PF13793">
    <property type="entry name" value="Pribosyltran_N"/>
    <property type="match status" value="1"/>
</dbReference>
<dbReference type="Proteomes" id="UP000518892">
    <property type="component" value="Unassembled WGS sequence"/>
</dbReference>
<gene>
    <name evidence="5" type="ORF">FHR97_003737</name>
</gene>
<dbReference type="EMBL" id="JACHXR010000016">
    <property type="protein sequence ID" value="MBB3232859.1"/>
    <property type="molecule type" value="Genomic_DNA"/>
</dbReference>
<dbReference type="NCBIfam" id="TIGR01251">
    <property type="entry name" value="ribP_PPkin"/>
    <property type="match status" value="1"/>
</dbReference>
<evidence type="ECO:0000313" key="6">
    <source>
        <dbReference type="Proteomes" id="UP000518892"/>
    </source>
</evidence>
<sequence>MTPVLLHCDDETTAATGLAEAAGLQAMTVARHHFPDDELRLTLPFHDAHAFPETLVVYRSLDRPNDKLVELLLIARHAREQGVRHLVLVAPYLAYMRQDIAFHPGEVVSQPLIGHFLAELFDAVITVDPHLHRIERLDQAIPLKHAIALSGAPRLAELIAEKRDDPLLVGPDAESRQWVQSAAAVTGFAFGVCHKTRNGDRDVEITLPELEVAGRQVVLMDDVASSGHTVARAAEALLTAGAASVDVALTHALFAGNAMDVIEAAGVGEVWSTDSIAHASNAIPLAPVLARALDQVLTELT</sequence>
<accession>A0A7W5EWP8</accession>
<dbReference type="AlphaFoldDB" id="A0A7W5EWP8"/>
<dbReference type="Pfam" id="PF00156">
    <property type="entry name" value="Pribosyltran"/>
    <property type="match status" value="1"/>
</dbReference>
<keyword evidence="6" id="KW-1185">Reference proteome</keyword>
<evidence type="ECO:0000256" key="1">
    <source>
        <dbReference type="ARBA" id="ARBA00022727"/>
    </source>
</evidence>
<dbReference type="PANTHER" id="PTHR10210:SF41">
    <property type="entry name" value="RIBOSE-PHOSPHATE PYROPHOSPHOKINASE 1, CHLOROPLASTIC"/>
    <property type="match status" value="1"/>
</dbReference>
<dbReference type="GO" id="GO:0016301">
    <property type="term" value="F:kinase activity"/>
    <property type="evidence" value="ECO:0007669"/>
    <property type="project" value="UniProtKB-KW"/>
</dbReference>
<proteinExistence type="inferred from homology"/>
<dbReference type="SUPFAM" id="SSF53271">
    <property type="entry name" value="PRTase-like"/>
    <property type="match status" value="2"/>
</dbReference>
<dbReference type="NCBIfam" id="NF005537">
    <property type="entry name" value="PRK07199.1"/>
    <property type="match status" value="1"/>
</dbReference>
<dbReference type="Gene3D" id="3.40.50.2020">
    <property type="match status" value="2"/>
</dbReference>
<dbReference type="CDD" id="cd06223">
    <property type="entry name" value="PRTases_typeI"/>
    <property type="match status" value="1"/>
</dbReference>
<comment type="caution">
    <text evidence="5">The sequence shown here is derived from an EMBL/GenBank/DDBJ whole genome shotgun (WGS) entry which is preliminary data.</text>
</comment>
<dbReference type="PANTHER" id="PTHR10210">
    <property type="entry name" value="RIBOSE-PHOSPHATE DIPHOSPHOKINASE FAMILY MEMBER"/>
    <property type="match status" value="1"/>
</dbReference>
<dbReference type="GO" id="GO:0006164">
    <property type="term" value="P:purine nucleotide biosynthetic process"/>
    <property type="evidence" value="ECO:0007669"/>
    <property type="project" value="TreeGrafter"/>
</dbReference>
<feature type="domain" description="Phosphoribosyltransferase" evidence="3">
    <location>
        <begin position="155"/>
        <end position="251"/>
    </location>
</feature>
<dbReference type="SMART" id="SM01400">
    <property type="entry name" value="Pribosyltran_N"/>
    <property type="match status" value="1"/>
</dbReference>
<keyword evidence="5" id="KW-0418">Kinase</keyword>
<evidence type="ECO:0000259" key="4">
    <source>
        <dbReference type="Pfam" id="PF13793"/>
    </source>
</evidence>